<dbReference type="RefSeq" id="YP_009218981.1">
    <property type="nucleotide sequence ID" value="NC_029017.1"/>
</dbReference>
<dbReference type="GeneID" id="26645248"/>
<accession>A0A0H5AXV1</accession>
<reference evidence="1 2" key="1">
    <citation type="submission" date="2015-07" db="EMBL/GenBank/DDBJ databases">
        <title>Characterization of Pseudomonas aeruginosa phage KPP21 belonging to family Podoviridae genus N4-like viruses, isolated in Japan.</title>
        <authorList>
            <person name="Shigehisa R."/>
            <person name="Uchiyama J."/>
            <person name="Kato S."/>
            <person name="Takemura-Uchiyama I."/>
            <person name="Ujihara T."/>
            <person name="Sakaguchi Y."/>
            <person name="Okamoto N."/>
            <person name="Shimakura H."/>
            <person name="Daibata M."/>
            <person name="Sakaguchi M."/>
            <person name="Matsuzaki S."/>
        </authorList>
    </citation>
    <scope>NUCLEOTIDE SEQUENCE [LARGE SCALE GENOMIC DNA]</scope>
</reference>
<organism evidence="1 2">
    <name type="scientific">Pseudomonas phage KPP21</name>
    <dbReference type="NCBI Taxonomy" id="1678082"/>
    <lineage>
        <taxon>Viruses</taxon>
        <taxon>Duplodnaviria</taxon>
        <taxon>Heunggongvirae</taxon>
        <taxon>Uroviricota</taxon>
        <taxon>Caudoviricetes</taxon>
        <taxon>Schitoviridae</taxon>
        <taxon>Migulavirinae</taxon>
        <taxon>Luzseptimavirus</taxon>
        <taxon>Luzseptimavirus KPP21</taxon>
    </lineage>
</organism>
<sequence>MVLDKRAVQYVFLRSLSDKYWKESHSARISDIQFEISQLLRYHKLKAEEWTKAHYYLENTV</sequence>
<dbReference type="Proteomes" id="UP000203732">
    <property type="component" value="Segment"/>
</dbReference>
<proteinExistence type="predicted"/>
<dbReference type="EMBL" id="LC064302">
    <property type="protein sequence ID" value="BAR94591.1"/>
    <property type="molecule type" value="Genomic_DNA"/>
</dbReference>
<keyword evidence="2" id="KW-1185">Reference proteome</keyword>
<evidence type="ECO:0000313" key="1">
    <source>
        <dbReference type="EMBL" id="BAR94591.1"/>
    </source>
</evidence>
<name>A0A0H5AXV1_BPK21</name>
<organismHost>
    <name type="scientific">Pseudomonas aeruginosa</name>
    <dbReference type="NCBI Taxonomy" id="287"/>
</organismHost>
<evidence type="ECO:0000313" key="2">
    <source>
        <dbReference type="Proteomes" id="UP000203732"/>
    </source>
</evidence>
<dbReference type="KEGG" id="vg:26645248"/>
<protein>
    <submittedName>
        <fullName evidence="1">Uncharacterized protein</fullName>
    </submittedName>
</protein>